<sequence>MKKKRYEGILEGVPHFEIYLNINKLEKGKYQLKIIHKKKVIKSTDFSKE</sequence>
<gene>
    <name evidence="1" type="ORF">HME9304_01369</name>
</gene>
<keyword evidence="2" id="KW-1185">Reference proteome</keyword>
<dbReference type="AlphaFoldDB" id="A0A2Z4LRN3"/>
<evidence type="ECO:0000313" key="1">
    <source>
        <dbReference type="EMBL" id="AWX44369.1"/>
    </source>
</evidence>
<dbReference type="EMBL" id="CP030104">
    <property type="protein sequence ID" value="AWX44369.1"/>
    <property type="molecule type" value="Genomic_DNA"/>
</dbReference>
<proteinExistence type="predicted"/>
<protein>
    <submittedName>
        <fullName evidence="1">Uncharacterized protein</fullName>
    </submittedName>
</protein>
<dbReference type="RefSeq" id="WP_164674782.1">
    <property type="nucleotide sequence ID" value="NZ_CP030104.1"/>
</dbReference>
<reference evidence="1 2" key="1">
    <citation type="submission" date="2018-06" db="EMBL/GenBank/DDBJ databases">
        <title>Spongiibacterium sp. HME9304 Genome sequencing and assembly.</title>
        <authorList>
            <person name="Kang H."/>
            <person name="Kim H."/>
            <person name="Joh K."/>
        </authorList>
    </citation>
    <scope>NUCLEOTIDE SEQUENCE [LARGE SCALE GENOMIC DNA]</scope>
    <source>
        <strain evidence="1 2">HME9304</strain>
    </source>
</reference>
<organism evidence="1 2">
    <name type="scientific">Flagellimonas maritima</name>
    <dbReference type="NCBI Taxonomy" id="1383885"/>
    <lineage>
        <taxon>Bacteria</taxon>
        <taxon>Pseudomonadati</taxon>
        <taxon>Bacteroidota</taxon>
        <taxon>Flavobacteriia</taxon>
        <taxon>Flavobacteriales</taxon>
        <taxon>Flavobacteriaceae</taxon>
        <taxon>Flagellimonas</taxon>
    </lineage>
</organism>
<name>A0A2Z4LRN3_9FLAO</name>
<dbReference type="Proteomes" id="UP000248536">
    <property type="component" value="Chromosome"/>
</dbReference>
<accession>A0A2Z4LRN3</accession>
<dbReference type="KEGG" id="spon:HME9304_01369"/>
<evidence type="ECO:0000313" key="2">
    <source>
        <dbReference type="Proteomes" id="UP000248536"/>
    </source>
</evidence>